<dbReference type="PRINTS" id="PR00511">
    <property type="entry name" value="TEKTIN"/>
</dbReference>
<keyword evidence="6 10" id="KW-0969">Cilium</keyword>
<name>A0A8S1DDF7_9INSE</name>
<keyword evidence="5 11" id="KW-0175">Coiled coil</keyword>
<evidence type="ECO:0000256" key="8">
    <source>
        <dbReference type="ARBA" id="ARBA00023273"/>
    </source>
</evidence>
<keyword evidence="7" id="KW-0206">Cytoskeleton</keyword>
<evidence type="ECO:0000256" key="4">
    <source>
        <dbReference type="ARBA" id="ARBA00022846"/>
    </source>
</evidence>
<reference evidence="12 13" key="1">
    <citation type="submission" date="2020-04" db="EMBL/GenBank/DDBJ databases">
        <authorList>
            <person name="Alioto T."/>
            <person name="Alioto T."/>
            <person name="Gomez Garrido J."/>
        </authorList>
    </citation>
    <scope>NUCLEOTIDE SEQUENCE [LARGE SCALE GENOMIC DNA]</scope>
</reference>
<comment type="similarity">
    <text evidence="2 10">Belongs to the tektin family.</text>
</comment>
<dbReference type="InterPro" id="IPR000435">
    <property type="entry name" value="Tektins"/>
</dbReference>
<evidence type="ECO:0000313" key="12">
    <source>
        <dbReference type="EMBL" id="CAB3381586.1"/>
    </source>
</evidence>
<dbReference type="Pfam" id="PF03148">
    <property type="entry name" value="Tektin"/>
    <property type="match status" value="1"/>
</dbReference>
<feature type="coiled-coil region" evidence="11">
    <location>
        <begin position="134"/>
        <end position="161"/>
    </location>
</feature>
<evidence type="ECO:0000256" key="6">
    <source>
        <dbReference type="ARBA" id="ARBA00023069"/>
    </source>
</evidence>
<dbReference type="GO" id="GO:0005634">
    <property type="term" value="C:nucleus"/>
    <property type="evidence" value="ECO:0007669"/>
    <property type="project" value="TreeGrafter"/>
</dbReference>
<dbReference type="OrthoDB" id="10054259at2759"/>
<evidence type="ECO:0000313" key="13">
    <source>
        <dbReference type="Proteomes" id="UP000494165"/>
    </source>
</evidence>
<feature type="coiled-coil region" evidence="11">
    <location>
        <begin position="257"/>
        <end position="291"/>
    </location>
</feature>
<dbReference type="GO" id="GO:0060271">
    <property type="term" value="P:cilium assembly"/>
    <property type="evidence" value="ECO:0007669"/>
    <property type="project" value="UniProtKB-UniRule"/>
</dbReference>
<keyword evidence="13" id="KW-1185">Reference proteome</keyword>
<feature type="coiled-coil region" evidence="11">
    <location>
        <begin position="330"/>
        <end position="364"/>
    </location>
</feature>
<evidence type="ECO:0000256" key="11">
    <source>
        <dbReference type="SAM" id="Coils"/>
    </source>
</evidence>
<dbReference type="GO" id="GO:0060294">
    <property type="term" value="P:cilium movement involved in cell motility"/>
    <property type="evidence" value="ECO:0007669"/>
    <property type="project" value="UniProtKB-UniRule"/>
</dbReference>
<evidence type="ECO:0000256" key="9">
    <source>
        <dbReference type="ARBA" id="ARBA00045224"/>
    </source>
</evidence>
<comment type="subcellular location">
    <subcellularLocation>
        <location evidence="10">Cytoplasm</location>
        <location evidence="10">Cytoskeleton</location>
        <location evidence="10">Cilium axoneme</location>
    </subcellularLocation>
    <subcellularLocation>
        <location evidence="1">Cytoplasm</location>
        <location evidence="1">Cytoskeleton</location>
        <location evidence="1">Flagellum axoneme</location>
    </subcellularLocation>
</comment>
<dbReference type="PANTHER" id="PTHR19960">
    <property type="entry name" value="TEKTIN"/>
    <property type="match status" value="1"/>
</dbReference>
<dbReference type="InterPro" id="IPR048256">
    <property type="entry name" value="Tektin-like"/>
</dbReference>
<organism evidence="12 13">
    <name type="scientific">Cloeon dipterum</name>
    <dbReference type="NCBI Taxonomy" id="197152"/>
    <lineage>
        <taxon>Eukaryota</taxon>
        <taxon>Metazoa</taxon>
        <taxon>Ecdysozoa</taxon>
        <taxon>Arthropoda</taxon>
        <taxon>Hexapoda</taxon>
        <taxon>Insecta</taxon>
        <taxon>Pterygota</taxon>
        <taxon>Palaeoptera</taxon>
        <taxon>Ephemeroptera</taxon>
        <taxon>Pisciforma</taxon>
        <taxon>Baetidae</taxon>
        <taxon>Cloeon</taxon>
    </lineage>
</organism>
<dbReference type="EMBL" id="CADEPI010000238">
    <property type="protein sequence ID" value="CAB3381586.1"/>
    <property type="molecule type" value="Genomic_DNA"/>
</dbReference>
<accession>A0A8S1DDF7</accession>
<evidence type="ECO:0000256" key="10">
    <source>
        <dbReference type="RuleBase" id="RU367040"/>
    </source>
</evidence>
<protein>
    <recommendedName>
        <fullName evidence="10">Tektin</fullName>
    </recommendedName>
</protein>
<evidence type="ECO:0000256" key="1">
    <source>
        <dbReference type="ARBA" id="ARBA00004611"/>
    </source>
</evidence>
<evidence type="ECO:0000256" key="7">
    <source>
        <dbReference type="ARBA" id="ARBA00023212"/>
    </source>
</evidence>
<dbReference type="Proteomes" id="UP000494165">
    <property type="component" value="Unassembled WGS sequence"/>
</dbReference>
<comment type="caution">
    <text evidence="12">The sequence shown here is derived from an EMBL/GenBank/DDBJ whole genome shotgun (WGS) entry which is preliminary data.</text>
</comment>
<evidence type="ECO:0000256" key="3">
    <source>
        <dbReference type="ARBA" id="ARBA00022490"/>
    </source>
</evidence>
<keyword evidence="8 10" id="KW-0966">Cell projection</keyword>
<sequence>MLCPAKVEEAVLRWHSHNAARCEAAGGAQRAADAANAEAGRVGRLCVQRALSTERLSDLNLRERVDEVRFQHSQLDLSKRKLEGELATLAELIERVQIAAEKCHEPLQLSRDCLKIREGREGSEKAADPVTRSLVLEEGKISSAQSNLRRLQRDLIEQQRLLRIAVYQVNKDTSGKEAALSIDKRCLQLSVNSENLTDKLSLSTNKSSTEDQWAWHTEQNLSQADNQVKRSREMRSRAEILLRAACEDICKVFQRTNDAFEKRIFETKQSKQKLEHELAQTTQKIIEVKSILVELEQPIVVNKEHMRLAVTRLNERELRPGIEKCSDQAERQLKKELSQLQSDCDRLEKQHQNSVASLQALQRTCQLLTQELELKALSLMLDEVRCLTHRASLNVHTIFMPQHPKIQ</sequence>
<comment type="function">
    <text evidence="9">Microtubule inner protein (MIP) part of the dynein-decorated doublet microtubules (DMTs) in cilia and flagellar axoneme. Forms filamentous polymers in the walls of ciliary and flagellar microtubules.</text>
</comment>
<keyword evidence="3" id="KW-0963">Cytoplasm</keyword>
<evidence type="ECO:0000256" key="2">
    <source>
        <dbReference type="ARBA" id="ARBA00007209"/>
    </source>
</evidence>
<dbReference type="AlphaFoldDB" id="A0A8S1DDF7"/>
<evidence type="ECO:0000256" key="5">
    <source>
        <dbReference type="ARBA" id="ARBA00023054"/>
    </source>
</evidence>
<dbReference type="PANTHER" id="PTHR19960:SF25">
    <property type="entry name" value="TEKTIN-1"/>
    <property type="match status" value="1"/>
</dbReference>
<gene>
    <name evidence="12" type="ORF">CLODIP_2_CD12203</name>
</gene>
<dbReference type="GO" id="GO:0015630">
    <property type="term" value="C:microtubule cytoskeleton"/>
    <property type="evidence" value="ECO:0007669"/>
    <property type="project" value="UniProtKB-UniRule"/>
</dbReference>
<keyword evidence="4 10" id="KW-0282">Flagellum</keyword>
<proteinExistence type="inferred from homology"/>
<dbReference type="GO" id="GO:0005930">
    <property type="term" value="C:axoneme"/>
    <property type="evidence" value="ECO:0007669"/>
    <property type="project" value="UniProtKB-SubCell"/>
</dbReference>